<dbReference type="OrthoDB" id="551896at2759"/>
<feature type="transmembrane region" description="Helical" evidence="6">
    <location>
        <begin position="242"/>
        <end position="261"/>
    </location>
</feature>
<dbReference type="GO" id="GO:0016020">
    <property type="term" value="C:membrane"/>
    <property type="evidence" value="ECO:0007669"/>
    <property type="project" value="UniProtKB-SubCell"/>
</dbReference>
<evidence type="ECO:0000256" key="4">
    <source>
        <dbReference type="ARBA" id="ARBA00022989"/>
    </source>
</evidence>
<feature type="transmembrane region" description="Helical" evidence="6">
    <location>
        <begin position="93"/>
        <end position="112"/>
    </location>
</feature>
<protein>
    <submittedName>
        <fullName evidence="8">Transmembrane protein 45A-like isoform X1</fullName>
    </submittedName>
</protein>
<feature type="transmembrane region" description="Helical" evidence="6">
    <location>
        <begin position="55"/>
        <end position="73"/>
    </location>
</feature>
<dbReference type="InterPro" id="IPR006904">
    <property type="entry name" value="DUF716"/>
</dbReference>
<organism evidence="7 8">
    <name type="scientific">Cucurbita maxima</name>
    <name type="common">Pumpkin</name>
    <name type="synonym">Winter squash</name>
    <dbReference type="NCBI Taxonomy" id="3661"/>
    <lineage>
        <taxon>Eukaryota</taxon>
        <taxon>Viridiplantae</taxon>
        <taxon>Streptophyta</taxon>
        <taxon>Embryophyta</taxon>
        <taxon>Tracheophyta</taxon>
        <taxon>Spermatophyta</taxon>
        <taxon>Magnoliopsida</taxon>
        <taxon>eudicotyledons</taxon>
        <taxon>Gunneridae</taxon>
        <taxon>Pentapetalae</taxon>
        <taxon>rosids</taxon>
        <taxon>fabids</taxon>
        <taxon>Cucurbitales</taxon>
        <taxon>Cucurbitaceae</taxon>
        <taxon>Cucurbiteae</taxon>
        <taxon>Cucurbita</taxon>
    </lineage>
</organism>
<keyword evidence="4 6" id="KW-1133">Transmembrane helix</keyword>
<evidence type="ECO:0000256" key="6">
    <source>
        <dbReference type="SAM" id="Phobius"/>
    </source>
</evidence>
<reference evidence="8" key="1">
    <citation type="submission" date="2025-08" db="UniProtKB">
        <authorList>
            <consortium name="RefSeq"/>
        </authorList>
    </citation>
    <scope>IDENTIFICATION</scope>
    <source>
        <tissue evidence="8">Young leaves</tissue>
    </source>
</reference>
<proteinExistence type="inferred from homology"/>
<feature type="transmembrane region" description="Helical" evidence="6">
    <location>
        <begin position="6"/>
        <end position="23"/>
    </location>
</feature>
<comment type="subcellular location">
    <subcellularLocation>
        <location evidence="1">Membrane</location>
        <topology evidence="1">Multi-pass membrane protein</topology>
    </subcellularLocation>
</comment>
<dbReference type="Pfam" id="PF04819">
    <property type="entry name" value="DUF716"/>
    <property type="match status" value="1"/>
</dbReference>
<evidence type="ECO:0000313" key="8">
    <source>
        <dbReference type="RefSeq" id="XP_022986684.1"/>
    </source>
</evidence>
<evidence type="ECO:0000313" key="7">
    <source>
        <dbReference type="Proteomes" id="UP000504608"/>
    </source>
</evidence>
<evidence type="ECO:0000256" key="3">
    <source>
        <dbReference type="ARBA" id="ARBA00022692"/>
    </source>
</evidence>
<keyword evidence="3 6" id="KW-0812">Transmembrane</keyword>
<dbReference type="AlphaFoldDB" id="A0A6J1JGR5"/>
<name>A0A6J1JGR5_CUCMA</name>
<dbReference type="Proteomes" id="UP000504608">
    <property type="component" value="Unplaced"/>
</dbReference>
<evidence type="ECO:0000256" key="2">
    <source>
        <dbReference type="ARBA" id="ARBA00006948"/>
    </source>
</evidence>
<keyword evidence="7" id="KW-1185">Reference proteome</keyword>
<dbReference type="GeneID" id="111484363"/>
<dbReference type="RefSeq" id="XP_022986684.1">
    <property type="nucleotide sequence ID" value="XM_023130916.1"/>
</dbReference>
<dbReference type="PANTHER" id="PTHR46285">
    <property type="entry name" value="PROTEINASE INHIBITOR I4, SERPIN (DUF716)-RELATED"/>
    <property type="match status" value="1"/>
</dbReference>
<feature type="transmembrane region" description="Helical" evidence="6">
    <location>
        <begin position="119"/>
        <end position="141"/>
    </location>
</feature>
<feature type="transmembrane region" description="Helical" evidence="6">
    <location>
        <begin position="153"/>
        <end position="174"/>
    </location>
</feature>
<keyword evidence="5 6" id="KW-0472">Membrane</keyword>
<gene>
    <name evidence="8" type="primary">LOC111484363</name>
</gene>
<dbReference type="PANTHER" id="PTHR46285:SF3">
    <property type="entry name" value="PROTEINASE INHIBITOR I4, SERPIN (DUF716)"/>
    <property type="match status" value="1"/>
</dbReference>
<comment type="similarity">
    <text evidence="2">Belongs to the TMEM45 family.</text>
</comment>
<evidence type="ECO:0000256" key="1">
    <source>
        <dbReference type="ARBA" id="ARBA00004141"/>
    </source>
</evidence>
<evidence type="ECO:0000256" key="5">
    <source>
        <dbReference type="ARBA" id="ARBA00023136"/>
    </source>
</evidence>
<feature type="transmembrane region" description="Helical" evidence="6">
    <location>
        <begin position="181"/>
        <end position="203"/>
    </location>
</feature>
<sequence>MGTLVGHVAPGFGFFIIGLWHLFNNMKIEARSSPPNSPVFLSWFPTSRFKYLEPLLIMLGASASVAMELFIGPQRHHPFDTDGTIPSNHLHNIEHSNISMTFFVFAAFSVILDRLRPKAYFELTQFLGAVAFGQELLLFHLHSADHNGPEGQYHMLLQLLVLLSLATTLLGIALPTSFLVAFIRSFSIIFQGVWLMLMGFTLWTPSLISKGCFMHLEDGHKVVRCGGEAPLHRAKSLVNIQFSWLLIALTIFALSLHLFLLKLYQQTPKNPQYISLITSEVEEETSKNIDTRARSFIEMGHKFTEMGMGR</sequence>
<dbReference type="KEGG" id="cmax:111484363"/>
<accession>A0A6J1JGR5</accession>